<evidence type="ECO:0000259" key="1">
    <source>
        <dbReference type="Pfam" id="PF08387"/>
    </source>
</evidence>
<dbReference type="Pfam" id="PF08387">
    <property type="entry name" value="FBD"/>
    <property type="match status" value="1"/>
</dbReference>
<dbReference type="AlphaFoldDB" id="A0A1J3J9M4"/>
<dbReference type="InterPro" id="IPR006566">
    <property type="entry name" value="FBD"/>
</dbReference>
<organism evidence="2">
    <name type="scientific">Noccaea caerulescens</name>
    <name type="common">Alpine penny-cress</name>
    <name type="synonym">Thlaspi caerulescens</name>
    <dbReference type="NCBI Taxonomy" id="107243"/>
    <lineage>
        <taxon>Eukaryota</taxon>
        <taxon>Viridiplantae</taxon>
        <taxon>Streptophyta</taxon>
        <taxon>Embryophyta</taxon>
        <taxon>Tracheophyta</taxon>
        <taxon>Spermatophyta</taxon>
        <taxon>Magnoliopsida</taxon>
        <taxon>eudicotyledons</taxon>
        <taxon>Gunneridae</taxon>
        <taxon>Pentapetalae</taxon>
        <taxon>rosids</taxon>
        <taxon>malvids</taxon>
        <taxon>Brassicales</taxon>
        <taxon>Brassicaceae</taxon>
        <taxon>Coluteocarpeae</taxon>
        <taxon>Noccaea</taxon>
    </lineage>
</organism>
<accession>A0A1J3J9M4</accession>
<evidence type="ECO:0000313" key="2">
    <source>
        <dbReference type="EMBL" id="JAU89170.1"/>
    </source>
</evidence>
<reference evidence="2" key="1">
    <citation type="submission" date="2016-07" db="EMBL/GenBank/DDBJ databases">
        <title>De novo transcriptome assembly of four accessions of the metal hyperaccumulator plant Noccaea caerulescens.</title>
        <authorList>
            <person name="Blande D."/>
            <person name="Halimaa P."/>
            <person name="Tervahauta A.I."/>
            <person name="Aarts M.G."/>
            <person name="Karenlampi S.O."/>
        </authorList>
    </citation>
    <scope>NUCLEOTIDE SEQUENCE</scope>
</reference>
<gene>
    <name evidence="2" type="ORF">MP_TR14464_c0_g1_i1_g.41764</name>
</gene>
<proteinExistence type="predicted"/>
<dbReference type="PANTHER" id="PTHR31900">
    <property type="entry name" value="F-BOX/RNI SUPERFAMILY PROTEIN-RELATED"/>
    <property type="match status" value="1"/>
</dbReference>
<dbReference type="InterPro" id="IPR050232">
    <property type="entry name" value="FBL13/AtMIF1-like"/>
</dbReference>
<dbReference type="EMBL" id="GEVM01016768">
    <property type="protein sequence ID" value="JAU89170.1"/>
    <property type="molecule type" value="Transcribed_RNA"/>
</dbReference>
<dbReference type="PANTHER" id="PTHR31900:SF28">
    <property type="entry name" value="FBD DOMAIN-CONTAINING PROTEIN"/>
    <property type="match status" value="1"/>
</dbReference>
<feature type="domain" description="FBD" evidence="1">
    <location>
        <begin position="101"/>
        <end position="144"/>
    </location>
</feature>
<protein>
    <submittedName>
        <fullName evidence="2">FBD-associated F-box protein</fullName>
    </submittedName>
</protein>
<name>A0A1J3J9M4_NOCCA</name>
<sequence length="148" mass="17094">MPKVEEADIILEKHMEKLFESITSVKSLSLLVGTNSGEESQFKFHDGIFFNQLEHLKLCISFDYWSKLLFQLLQNSPKLRVLKLYVDCDGRFNKYKSVSWSSVPECLLESLETFEFAGYSGRPEERDFVSFIIKNARRLKSSSITPPA</sequence>